<dbReference type="InterPro" id="IPR058515">
    <property type="entry name" value="DUF8202"/>
</dbReference>
<dbReference type="OrthoDB" id="2582440at2"/>
<evidence type="ECO:0000256" key="1">
    <source>
        <dbReference type="ARBA" id="ARBA00022729"/>
    </source>
</evidence>
<dbReference type="Proteomes" id="UP000269375">
    <property type="component" value="Unassembled WGS sequence"/>
</dbReference>
<dbReference type="RefSeq" id="WP_123264001.1">
    <property type="nucleotide sequence ID" value="NZ_RJTX01000004.1"/>
</dbReference>
<dbReference type="Pfam" id="PF00801">
    <property type="entry name" value="PKD"/>
    <property type="match status" value="1"/>
</dbReference>
<dbReference type="InterPro" id="IPR000601">
    <property type="entry name" value="PKD_dom"/>
</dbReference>
<dbReference type="InterPro" id="IPR035986">
    <property type="entry name" value="PKD_dom_sf"/>
</dbReference>
<protein>
    <submittedName>
        <fullName evidence="4">Secreted protein (Por secretion system target)</fullName>
    </submittedName>
    <submittedName>
        <fullName evidence="3">T9SS C-terminal target domain-containing protein</fullName>
    </submittedName>
</protein>
<proteinExistence type="predicted"/>
<dbReference type="Proteomes" id="UP000295709">
    <property type="component" value="Unassembled WGS sequence"/>
</dbReference>
<dbReference type="CDD" id="cd00146">
    <property type="entry name" value="PKD"/>
    <property type="match status" value="1"/>
</dbReference>
<dbReference type="EMBL" id="RJTX01000004">
    <property type="protein sequence ID" value="ROH95989.1"/>
    <property type="molecule type" value="Genomic_DNA"/>
</dbReference>
<dbReference type="SUPFAM" id="SSF49299">
    <property type="entry name" value="PKD domain"/>
    <property type="match status" value="1"/>
</dbReference>
<keyword evidence="6" id="KW-1185">Reference proteome</keyword>
<reference evidence="3" key="1">
    <citation type="submission" date="2018-11" db="EMBL/GenBank/DDBJ databases">
        <title>Proposal to divide the Flavobacteriaceae and reorganize its genera based on Amino Acid Identity values calculated from whole genome sequences.</title>
        <authorList>
            <person name="Nicholson A.C."/>
            <person name="Gulvik C.A."/>
            <person name="Whitney A.M."/>
            <person name="Humrighouse B.W."/>
            <person name="Bell M."/>
            <person name="Holmes B."/>
            <person name="Steigerwalt A."/>
            <person name="Villarma A."/>
            <person name="Sheth M."/>
            <person name="Batra D."/>
            <person name="Pryor J."/>
            <person name="Bernardet J.-F."/>
            <person name="Hugo C."/>
            <person name="Kampfer P."/>
            <person name="Newman J."/>
            <person name="Mcquiston J.R."/>
        </authorList>
    </citation>
    <scope>NUCLEOTIDE SEQUENCE</scope>
    <source>
        <strain evidence="3">DSM 15235</strain>
    </source>
</reference>
<keyword evidence="1" id="KW-0732">Signal</keyword>
<evidence type="ECO:0000259" key="2">
    <source>
        <dbReference type="PROSITE" id="PS50093"/>
    </source>
</evidence>
<feature type="domain" description="PKD" evidence="2">
    <location>
        <begin position="522"/>
        <end position="569"/>
    </location>
</feature>
<sequence length="655" mass="73359">MKKIISVLGVFLISMLEAQSPGGVNGVSVWYKTNSLQTPALMYQDYSGNQHQIQALASANKPNYSLLNYNECLDFDGNDDYLKFPFVIETADKINFYTAYQNKTANAETALFTTDNTDEKELFYGTKNVFRYNNEQINYINTSTIDTLASFSLYSKFGIPSTKITKVIGNTGLSSMYVGKDAGSHQWQNFKGKLPEFFVYKKVLTQNERNRVNTYMAVKYAITMPYTVYLSSKNKKIWKQEDFTDYPARVTGIARDGFSGLYQKQATSSSEEKRLIIAAKKLAVDNRSNDAQFPDQSFLIWGDNKKPLELDNITFGYKLLKRKWKIRYTSETSQTIPTEVVFSIKNIITQIPTDKKLWLLVDKTGHGNFSSANMEAYPMDHVDGQQNVYFKDVIFDQDLSGTDVFSFALGDKILSMYDLIQPTCTILKGTLNLNIKGGKAPFNVALSGNGTSQNITVQTSQLSFPNLAVGNYHLNITDADNNVTSYDFTVNDFNSINLDLGPDVAISSGNPAQFNAASQITDPNATYSWTSDNGFTSNSPSISVYEPGEYTVTVTTSDNCTKTDTVKVTRKKENGIVIYPNPVPKGQPFTIRIISDKKENIDIKIHDASGRLVKTIQDKGKDYYEIQDTLPTEGVYLIIVKTSSEIKVFKLIVTS</sequence>
<dbReference type="EMBL" id="SOQW01000003">
    <property type="protein sequence ID" value="TDX91608.1"/>
    <property type="molecule type" value="Genomic_DNA"/>
</dbReference>
<dbReference type="Gene3D" id="2.60.40.10">
    <property type="entry name" value="Immunoglobulins"/>
    <property type="match status" value="1"/>
</dbReference>
<gene>
    <name evidence="4" type="ORF">BCF50_2746</name>
    <name evidence="3" type="ORF">EGI05_15855</name>
</gene>
<dbReference type="Pfam" id="PF18962">
    <property type="entry name" value="Por_Secre_tail"/>
    <property type="match status" value="1"/>
</dbReference>
<comment type="caution">
    <text evidence="3">The sequence shown here is derived from an EMBL/GenBank/DDBJ whole genome shotgun (WGS) entry which is preliminary data.</text>
</comment>
<evidence type="ECO:0000313" key="4">
    <source>
        <dbReference type="EMBL" id="TDX91608.1"/>
    </source>
</evidence>
<accession>A0A3N0VT40</accession>
<evidence type="ECO:0000313" key="3">
    <source>
        <dbReference type="EMBL" id="ROH95989.1"/>
    </source>
</evidence>
<dbReference type="NCBIfam" id="TIGR04183">
    <property type="entry name" value="Por_Secre_tail"/>
    <property type="match status" value="1"/>
</dbReference>
<reference evidence="4 6" key="2">
    <citation type="submission" date="2019-03" db="EMBL/GenBank/DDBJ databases">
        <title>Genomic Encyclopedia of Archaeal and Bacterial Type Strains, Phase II (KMG-II): from individual species to whole genera.</title>
        <authorList>
            <person name="Goeker M."/>
        </authorList>
    </citation>
    <scope>NUCLEOTIDE SEQUENCE [LARGE SCALE GENOMIC DNA]</scope>
    <source>
        <strain evidence="4 6">DSM 15235</strain>
    </source>
</reference>
<dbReference type="AlphaFoldDB" id="A0A3N0VT40"/>
<evidence type="ECO:0000313" key="6">
    <source>
        <dbReference type="Proteomes" id="UP000295709"/>
    </source>
</evidence>
<dbReference type="InterPro" id="IPR026444">
    <property type="entry name" value="Secre_tail"/>
</dbReference>
<dbReference type="PROSITE" id="PS50093">
    <property type="entry name" value="PKD"/>
    <property type="match status" value="1"/>
</dbReference>
<name>A0A3N0VT40_9FLAO</name>
<dbReference type="Pfam" id="PF26628">
    <property type="entry name" value="DUF8202"/>
    <property type="match status" value="1"/>
</dbReference>
<dbReference type="InterPro" id="IPR013783">
    <property type="entry name" value="Ig-like_fold"/>
</dbReference>
<organism evidence="3 5">
    <name type="scientific">Chryseobacterium daecheongense</name>
    <dbReference type="NCBI Taxonomy" id="192389"/>
    <lineage>
        <taxon>Bacteria</taxon>
        <taxon>Pseudomonadati</taxon>
        <taxon>Bacteroidota</taxon>
        <taxon>Flavobacteriia</taxon>
        <taxon>Flavobacteriales</taxon>
        <taxon>Weeksellaceae</taxon>
        <taxon>Chryseobacterium group</taxon>
        <taxon>Chryseobacterium</taxon>
    </lineage>
</organism>
<evidence type="ECO:0000313" key="5">
    <source>
        <dbReference type="Proteomes" id="UP000269375"/>
    </source>
</evidence>